<dbReference type="Proteomes" id="UP001501637">
    <property type="component" value="Unassembled WGS sequence"/>
</dbReference>
<comment type="caution">
    <text evidence="1">The sequence shown here is derived from an EMBL/GenBank/DDBJ whole genome shotgun (WGS) entry which is preliminary data.</text>
</comment>
<evidence type="ECO:0000313" key="1">
    <source>
        <dbReference type="EMBL" id="GAA3152956.1"/>
    </source>
</evidence>
<dbReference type="RefSeq" id="WP_344530792.1">
    <property type="nucleotide sequence ID" value="NZ_BAAAUG010000233.1"/>
</dbReference>
<gene>
    <name evidence="1" type="ORF">GCM10010449_83620</name>
</gene>
<organism evidence="1 2">
    <name type="scientific">Streptomyces rectiviolaceus</name>
    <dbReference type="NCBI Taxonomy" id="332591"/>
    <lineage>
        <taxon>Bacteria</taxon>
        <taxon>Bacillati</taxon>
        <taxon>Actinomycetota</taxon>
        <taxon>Actinomycetes</taxon>
        <taxon>Kitasatosporales</taxon>
        <taxon>Streptomycetaceae</taxon>
        <taxon>Streptomyces</taxon>
    </lineage>
</organism>
<proteinExistence type="predicted"/>
<accession>A0ABP6NMG0</accession>
<protein>
    <submittedName>
        <fullName evidence="1">Uncharacterized protein</fullName>
    </submittedName>
</protein>
<reference evidence="2" key="1">
    <citation type="journal article" date="2019" name="Int. J. Syst. Evol. Microbiol.">
        <title>The Global Catalogue of Microorganisms (GCM) 10K type strain sequencing project: providing services to taxonomists for standard genome sequencing and annotation.</title>
        <authorList>
            <consortium name="The Broad Institute Genomics Platform"/>
            <consortium name="The Broad Institute Genome Sequencing Center for Infectious Disease"/>
            <person name="Wu L."/>
            <person name="Ma J."/>
        </authorList>
    </citation>
    <scope>NUCLEOTIDE SEQUENCE [LARGE SCALE GENOMIC DNA]</scope>
    <source>
        <strain evidence="2">JCM 9092</strain>
    </source>
</reference>
<dbReference type="EMBL" id="BAAAUG010000233">
    <property type="protein sequence ID" value="GAA3152956.1"/>
    <property type="molecule type" value="Genomic_DNA"/>
</dbReference>
<keyword evidence="2" id="KW-1185">Reference proteome</keyword>
<sequence>MYLLYLALGLVVTGILYALTAAKRNELIEQRQQANAPKSTCCHHHCCCTTRT</sequence>
<name>A0ABP6NMG0_9ACTN</name>
<evidence type="ECO:0000313" key="2">
    <source>
        <dbReference type="Proteomes" id="UP001501637"/>
    </source>
</evidence>